<dbReference type="Gene3D" id="3.90.1150.10">
    <property type="entry name" value="Aspartate Aminotransferase, domain 1"/>
    <property type="match status" value="1"/>
</dbReference>
<evidence type="ECO:0000256" key="6">
    <source>
        <dbReference type="RuleBase" id="RU362118"/>
    </source>
</evidence>
<dbReference type="RefSeq" id="WP_265681577.1">
    <property type="nucleotide sequence ID" value="NZ_CP120863.1"/>
</dbReference>
<keyword evidence="8" id="KW-1185">Reference proteome</keyword>
<dbReference type="EMBL" id="CP120863">
    <property type="protein sequence ID" value="WFE87670.1"/>
    <property type="molecule type" value="Genomic_DNA"/>
</dbReference>
<keyword evidence="7" id="KW-0808">Transferase</keyword>
<keyword evidence="4" id="KW-0456">Lyase</keyword>
<comment type="cofactor">
    <cofactor evidence="1 6">
        <name>pyridoxal 5'-phosphate</name>
        <dbReference type="ChEBI" id="CHEBI:597326"/>
    </cofactor>
</comment>
<name>A0ABY8EXJ5_9HYPH</name>
<dbReference type="PANTHER" id="PTHR43500:SF1">
    <property type="entry name" value="CYSTATHIONINE BETA-LYASE-RELATED"/>
    <property type="match status" value="1"/>
</dbReference>
<dbReference type="Pfam" id="PF01053">
    <property type="entry name" value="Cys_Met_Meta_PP"/>
    <property type="match status" value="1"/>
</dbReference>
<dbReference type="InterPro" id="IPR015421">
    <property type="entry name" value="PyrdxlP-dep_Trfase_major"/>
</dbReference>
<dbReference type="PANTHER" id="PTHR43500">
    <property type="entry name" value="CYSTATHIONINE BETA-LYASE-RELATED"/>
    <property type="match status" value="1"/>
</dbReference>
<dbReference type="InterPro" id="IPR000277">
    <property type="entry name" value="Cys/Met-Metab_PyrdxlP-dep_enz"/>
</dbReference>
<organism evidence="7 8">
    <name type="scientific">Roseibium porphyridii</name>
    <dbReference type="NCBI Taxonomy" id="2866279"/>
    <lineage>
        <taxon>Bacteria</taxon>
        <taxon>Pseudomonadati</taxon>
        <taxon>Pseudomonadota</taxon>
        <taxon>Alphaproteobacteria</taxon>
        <taxon>Hyphomicrobiales</taxon>
        <taxon>Stappiaceae</taxon>
        <taxon>Roseibium</taxon>
    </lineage>
</organism>
<evidence type="ECO:0000256" key="1">
    <source>
        <dbReference type="ARBA" id="ARBA00001933"/>
    </source>
</evidence>
<accession>A0ABY8EXJ5</accession>
<keyword evidence="7" id="KW-0032">Aminotransferase</keyword>
<dbReference type="InterPro" id="IPR015422">
    <property type="entry name" value="PyrdxlP-dep_Trfase_small"/>
</dbReference>
<dbReference type="InterPro" id="IPR006233">
    <property type="entry name" value="Cys_b_lyase_bac"/>
</dbReference>
<dbReference type="Proteomes" id="UP001209803">
    <property type="component" value="Chromosome"/>
</dbReference>
<proteinExistence type="inferred from homology"/>
<evidence type="ECO:0000313" key="7">
    <source>
        <dbReference type="EMBL" id="WFE87670.1"/>
    </source>
</evidence>
<reference evidence="7 8" key="1">
    <citation type="submission" date="2023-03" db="EMBL/GenBank/DDBJ databases">
        <title>Roseibium porphyridii sp. nov. and Roseibium rhodosorbium sp. nov. isolated from marine algae, Porphyridium cruentum and Rhodosorus marinus, respectively.</title>
        <authorList>
            <person name="Lee M.W."/>
            <person name="Choi B.J."/>
            <person name="Lee J.K."/>
            <person name="Choi D.G."/>
            <person name="Baek J.H."/>
            <person name="Bayburt H."/>
            <person name="Kim J.M."/>
            <person name="Han D.M."/>
            <person name="Kim K.H."/>
            <person name="Jeon C.O."/>
        </authorList>
    </citation>
    <scope>NUCLEOTIDE SEQUENCE [LARGE SCALE GENOMIC DNA]</scope>
    <source>
        <strain evidence="7 8">KMA01</strain>
    </source>
</reference>
<dbReference type="Gene3D" id="3.40.640.10">
    <property type="entry name" value="Type I PLP-dependent aspartate aminotransferase-like (Major domain)"/>
    <property type="match status" value="1"/>
</dbReference>
<dbReference type="InterPro" id="IPR015424">
    <property type="entry name" value="PyrdxlP-dep_Trfase"/>
</dbReference>
<keyword evidence="3 6" id="KW-0663">Pyridoxal phosphate</keyword>
<evidence type="ECO:0000256" key="5">
    <source>
        <dbReference type="ARBA" id="ARBA00047517"/>
    </source>
</evidence>
<dbReference type="PIRSF" id="PIRSF001434">
    <property type="entry name" value="CGS"/>
    <property type="match status" value="1"/>
</dbReference>
<comment type="similarity">
    <text evidence="2 6">Belongs to the trans-sulfuration enzymes family.</text>
</comment>
<gene>
    <name evidence="7" type="ORF">K1718_16045</name>
</gene>
<dbReference type="GO" id="GO:0008483">
    <property type="term" value="F:transaminase activity"/>
    <property type="evidence" value="ECO:0007669"/>
    <property type="project" value="UniProtKB-KW"/>
</dbReference>
<evidence type="ECO:0000313" key="8">
    <source>
        <dbReference type="Proteomes" id="UP001209803"/>
    </source>
</evidence>
<comment type="catalytic activity">
    <reaction evidence="5">
        <text>L,L-cystathionine + H2O = L-homocysteine + pyruvate + NH4(+)</text>
        <dbReference type="Rhea" id="RHEA:13965"/>
        <dbReference type="ChEBI" id="CHEBI:15361"/>
        <dbReference type="ChEBI" id="CHEBI:15377"/>
        <dbReference type="ChEBI" id="CHEBI:28938"/>
        <dbReference type="ChEBI" id="CHEBI:58161"/>
        <dbReference type="ChEBI" id="CHEBI:58199"/>
    </reaction>
</comment>
<protein>
    <submittedName>
        <fullName evidence="7">PLP-dependent aspartate aminotransferase family protein</fullName>
    </submittedName>
</protein>
<evidence type="ECO:0000256" key="2">
    <source>
        <dbReference type="ARBA" id="ARBA00009077"/>
    </source>
</evidence>
<sequence>MTKTNLADALVHGARPGGPVGKQVNWPVELGSTVVFSTLEEFETAKEARFENGTPYYGRYGNDATFSLERLLAELDGAHGATLTSSGVSAITSTLLALARPGDHLLVADNLYGNTRAFCDGLLVSMNVDIEPFDPMESIGEKIRPSTCAVMAEAPGSGTFEVCDLPEIVRQANEIGVPVVFDNTWGSPVFCNPLNLGADVVVYSGSKHLCGHSDAMLGVIAATEKYHSRIRRTVMSLGDKPGAQEVFLALRGLRTLKMRMEHQNKAGIDMASWLSDLPEVDRVLHPAFDSCPGHENWKRDFSGAAGLFSIIFKPCPEANFRAFVDALTCFGIGVSWGGYESLVLPMTSERSRNLGQGPLLRFNIGFDDLETLKADVTQALEFLQG</sequence>
<evidence type="ECO:0000256" key="4">
    <source>
        <dbReference type="ARBA" id="ARBA00023239"/>
    </source>
</evidence>
<evidence type="ECO:0000256" key="3">
    <source>
        <dbReference type="ARBA" id="ARBA00022898"/>
    </source>
</evidence>
<dbReference type="SUPFAM" id="SSF53383">
    <property type="entry name" value="PLP-dependent transferases"/>
    <property type="match status" value="1"/>
</dbReference>